<keyword evidence="5 6" id="KW-0472">Membrane</keyword>
<dbReference type="GO" id="GO:0016020">
    <property type="term" value="C:membrane"/>
    <property type="evidence" value="ECO:0007669"/>
    <property type="project" value="UniProtKB-SubCell"/>
</dbReference>
<dbReference type="SUPFAM" id="SSF103473">
    <property type="entry name" value="MFS general substrate transporter"/>
    <property type="match status" value="1"/>
</dbReference>
<feature type="transmembrane region" description="Helical" evidence="6">
    <location>
        <begin position="510"/>
        <end position="530"/>
    </location>
</feature>
<dbReference type="GO" id="GO:0022857">
    <property type="term" value="F:transmembrane transporter activity"/>
    <property type="evidence" value="ECO:0007669"/>
    <property type="project" value="InterPro"/>
</dbReference>
<dbReference type="PANTHER" id="PTHR43791:SF29">
    <property type="entry name" value="MAJOR FACILITATOR SUPERFAMILY (MFS) PROFILE DOMAIN-CONTAINING PROTEIN"/>
    <property type="match status" value="1"/>
</dbReference>
<keyword evidence="4 6" id="KW-1133">Transmembrane helix</keyword>
<dbReference type="InterPro" id="IPR011701">
    <property type="entry name" value="MFS"/>
</dbReference>
<feature type="transmembrane region" description="Helical" evidence="6">
    <location>
        <begin position="444"/>
        <end position="463"/>
    </location>
</feature>
<feature type="transmembrane region" description="Helical" evidence="6">
    <location>
        <begin position="388"/>
        <end position="405"/>
    </location>
</feature>
<feature type="transmembrane region" description="Helical" evidence="6">
    <location>
        <begin position="348"/>
        <end position="368"/>
    </location>
</feature>
<reference evidence="8" key="1">
    <citation type="submission" date="2019-03" db="EMBL/GenBank/DDBJ databases">
        <title>Snf2 controls pulcherriminic acid biosynthesis and connects pigmentation and antifungal activity of the yeast Metschnikowia pulcherrima.</title>
        <authorList>
            <person name="Gore-Lloyd D."/>
            <person name="Sumann I."/>
            <person name="Brachmann A.O."/>
            <person name="Schneeberger K."/>
            <person name="Ortiz-Merino R.A."/>
            <person name="Moreno-Beltran M."/>
            <person name="Schlaefli M."/>
            <person name="Kirner P."/>
            <person name="Santos Kron A."/>
            <person name="Wolfe K.H."/>
            <person name="Piel J."/>
            <person name="Ahrens C.H."/>
            <person name="Henk D."/>
            <person name="Freimoser F.M."/>
        </authorList>
    </citation>
    <scope>NUCLEOTIDE SEQUENCE [LARGE SCALE GENOMIC DNA]</scope>
    <source>
        <strain evidence="8">APC 1.2</strain>
    </source>
</reference>
<evidence type="ECO:0000256" key="1">
    <source>
        <dbReference type="ARBA" id="ARBA00004141"/>
    </source>
</evidence>
<evidence type="ECO:0000256" key="4">
    <source>
        <dbReference type="ARBA" id="ARBA00022989"/>
    </source>
</evidence>
<proteinExistence type="predicted"/>
<evidence type="ECO:0000256" key="5">
    <source>
        <dbReference type="ARBA" id="ARBA00023136"/>
    </source>
</evidence>
<protein>
    <submittedName>
        <fullName evidence="7">Major Facilitator Superfamily protein</fullName>
    </submittedName>
</protein>
<dbReference type="Proteomes" id="UP000292447">
    <property type="component" value="Chromosome VII"/>
</dbReference>
<sequence length="568" mass="65553">MKRFRQEFISEKHSMGFVGLTGNNASSRDSESLLKKNDVFNIDARSISDIESESSKKEQNPFKDPVVAEHYRNIYENSKYECRSAFDPDFEWTEEEEKQLVKKLNWRVTLTSCILFFGLQVDRGNLAQAVADNLLHDLGLTTDDYNLGNTLFLVSFLAAEIPSQLISKALGPDIFIPIQMVSWSIVAITQAAMKNKTGFLITRVLIGALEGGFIADLVLWISYFYKAKELPIRLSFFWTALSTTQIITSLLAFGILRMRGVHGMEGWRWLFLIEGLVTFAIGIWGFHAMVPSALETKSKLNPKGWFTEREEKIVVNRVLRDDPSKGDMNNRQALSLRMIWKAFTDYDLWPIYIIGFLVYIPMGTVQPYMTLTMKQLGFSTFNVNLLNIPQYVIHIILLIAITWFSERVNERTFVSLSMPLFTIPFMAALRWWPGSMHQPWQTWFLVSMILAAPYVHAICVGWVSRNSNSIRSRSVCSALYNVFVQLGNIAANNIYREDDKPLYHRGNRNLFIVAVACVPLLLLVKGYYVWRNKKRDEIWNAMTYEEQETYVRTTKDEGNKRLDFRFDH</sequence>
<evidence type="ECO:0000313" key="7">
    <source>
        <dbReference type="EMBL" id="QBM91184.1"/>
    </source>
</evidence>
<feature type="transmembrane region" description="Helical" evidence="6">
    <location>
        <begin position="475"/>
        <end position="495"/>
    </location>
</feature>
<evidence type="ECO:0000256" key="6">
    <source>
        <dbReference type="SAM" id="Phobius"/>
    </source>
</evidence>
<comment type="subcellular location">
    <subcellularLocation>
        <location evidence="1">Membrane</location>
        <topology evidence="1">Multi-pass membrane protein</topology>
    </subcellularLocation>
</comment>
<accession>A0A4P6XYH0</accession>
<organism evidence="7 8">
    <name type="scientific">Metschnikowia aff. pulcherrima</name>
    <dbReference type="NCBI Taxonomy" id="2163413"/>
    <lineage>
        <taxon>Eukaryota</taxon>
        <taxon>Fungi</taxon>
        <taxon>Dikarya</taxon>
        <taxon>Ascomycota</taxon>
        <taxon>Saccharomycotina</taxon>
        <taxon>Pichiomycetes</taxon>
        <taxon>Metschnikowiaceae</taxon>
        <taxon>Metschnikowia</taxon>
    </lineage>
</organism>
<dbReference type="Gene3D" id="1.20.1250.20">
    <property type="entry name" value="MFS general substrate transporter like domains"/>
    <property type="match status" value="2"/>
</dbReference>
<dbReference type="FunFam" id="1.20.1250.20:FF:000106">
    <property type="entry name" value="MFS transporter, putative"/>
    <property type="match status" value="1"/>
</dbReference>
<evidence type="ECO:0000256" key="3">
    <source>
        <dbReference type="ARBA" id="ARBA00022692"/>
    </source>
</evidence>
<feature type="transmembrane region" description="Helical" evidence="6">
    <location>
        <begin position="268"/>
        <end position="290"/>
    </location>
</feature>
<keyword evidence="8" id="KW-1185">Reference proteome</keyword>
<dbReference type="AlphaFoldDB" id="A0A4P6XYH0"/>
<feature type="transmembrane region" description="Helical" evidence="6">
    <location>
        <begin position="236"/>
        <end position="256"/>
    </location>
</feature>
<dbReference type="Pfam" id="PF07690">
    <property type="entry name" value="MFS_1"/>
    <property type="match status" value="1"/>
</dbReference>
<dbReference type="FunFam" id="1.20.1250.20:FF:000247">
    <property type="entry name" value="MFS general substrate transporter"/>
    <property type="match status" value="1"/>
</dbReference>
<dbReference type="EMBL" id="CP034462">
    <property type="protein sequence ID" value="QBM91184.1"/>
    <property type="molecule type" value="Genomic_DNA"/>
</dbReference>
<gene>
    <name evidence="7" type="primary">MPUL0G02270</name>
    <name evidence="7" type="ORF">METSCH_G02270</name>
</gene>
<keyword evidence="2" id="KW-0813">Transport</keyword>
<evidence type="ECO:0000313" key="8">
    <source>
        <dbReference type="Proteomes" id="UP000292447"/>
    </source>
</evidence>
<feature type="transmembrane region" description="Helical" evidence="6">
    <location>
        <begin position="199"/>
        <end position="224"/>
    </location>
</feature>
<feature type="transmembrane region" description="Helical" evidence="6">
    <location>
        <begin position="412"/>
        <end position="432"/>
    </location>
</feature>
<dbReference type="InterPro" id="IPR036259">
    <property type="entry name" value="MFS_trans_sf"/>
</dbReference>
<dbReference type="STRING" id="2163413.A0A4P6XYH0"/>
<dbReference type="PANTHER" id="PTHR43791">
    <property type="entry name" value="PERMEASE-RELATED"/>
    <property type="match status" value="1"/>
</dbReference>
<name>A0A4P6XYH0_9ASCO</name>
<keyword evidence="3 6" id="KW-0812">Transmembrane</keyword>
<evidence type="ECO:0000256" key="2">
    <source>
        <dbReference type="ARBA" id="ARBA00022448"/>
    </source>
</evidence>